<feature type="region of interest" description="Disordered" evidence="1">
    <location>
        <begin position="1"/>
        <end position="25"/>
    </location>
</feature>
<organism evidence="3 4">
    <name type="scientific">Methanorbis furvi</name>
    <dbReference type="NCBI Taxonomy" id="3028299"/>
    <lineage>
        <taxon>Archaea</taxon>
        <taxon>Methanobacteriati</taxon>
        <taxon>Methanobacteriota</taxon>
        <taxon>Stenosarchaea group</taxon>
        <taxon>Methanomicrobia</taxon>
        <taxon>Methanomicrobiales</taxon>
        <taxon>Methanocorpusculaceae</taxon>
        <taxon>Methanorbis</taxon>
    </lineage>
</organism>
<comment type="caution">
    <text evidence="3">The sequence shown here is derived from an EMBL/GenBank/DDBJ whole genome shotgun (WGS) entry which is preliminary data.</text>
</comment>
<accession>A0AAE4MBW8</accession>
<feature type="compositionally biased region" description="Basic and acidic residues" evidence="1">
    <location>
        <begin position="13"/>
        <end position="25"/>
    </location>
</feature>
<evidence type="ECO:0000256" key="1">
    <source>
        <dbReference type="SAM" id="MobiDB-lite"/>
    </source>
</evidence>
<evidence type="ECO:0000313" key="4">
    <source>
        <dbReference type="Proteomes" id="UP001273136"/>
    </source>
</evidence>
<protein>
    <recommendedName>
        <fullName evidence="2">Zinc-ribbon domain-containing protein</fullName>
    </recommendedName>
</protein>
<name>A0AAE4MBW8_9EURY</name>
<sequence length="474" mass="52373">MLDQLMKGMMPDGGKEKTKEEKPKKSEFEGFAECLLFSETARITVDEDALLITTALDQLPIPYGEIISFVFTNYRLEIVTVHETITISQMGQTGQWLYDHLYAAYNAAVLKAFLVEGSPEMEVRGSFETEDAGGTIQGEAVVRLYKNCVCILPANDHGRRIPLCFVSGIEKGNFSLTLSLLTGERYMLSKMGYETDHFIGKVTEGLRSLRERSVTQLQECDSSLRSMQAAMAAKLMPEGVNAAVGKLSAAAPTLMAELEKLIKESRISGSYPVLKRLCGDERLFFGMKAPVKEEGKQPTLSGMPVISGGDDSKMNAAVPGPQKPLFWLIAVGKETAAVELALPGDEAAATYLYRIEGEPETFALILNHGMEATDFRRELFTLTDEELAKPGRMTEAMLIHRTPALQLMRKCFVGRVIHSSPEKWEREMEKYLSSIHERGKEGEQQQQTRFCTNCGAKISSGAKFCGECGAKISL</sequence>
<dbReference type="EMBL" id="JAWDKA010000001">
    <property type="protein sequence ID" value="MDV0441132.1"/>
    <property type="molecule type" value="Genomic_DNA"/>
</dbReference>
<dbReference type="Pfam" id="PF13240">
    <property type="entry name" value="Zn_Ribbon_1"/>
    <property type="match status" value="1"/>
</dbReference>
<reference evidence="3" key="1">
    <citation type="submission" date="2023-06" db="EMBL/GenBank/DDBJ databases">
        <title>Genome sequence of Methancorpusculaceae sp. Ag1.</title>
        <authorList>
            <person name="Protasov E."/>
            <person name="Platt K."/>
            <person name="Poehlein A."/>
            <person name="Daniel R."/>
            <person name="Brune A."/>
        </authorList>
    </citation>
    <scope>NUCLEOTIDE SEQUENCE</scope>
    <source>
        <strain evidence="3">Ag1</strain>
    </source>
</reference>
<evidence type="ECO:0000259" key="2">
    <source>
        <dbReference type="Pfam" id="PF13240"/>
    </source>
</evidence>
<dbReference type="Proteomes" id="UP001273136">
    <property type="component" value="Unassembled WGS sequence"/>
</dbReference>
<dbReference type="RefSeq" id="WP_338093524.1">
    <property type="nucleotide sequence ID" value="NZ_JAWDKA010000001.1"/>
</dbReference>
<feature type="domain" description="Zinc-ribbon" evidence="2">
    <location>
        <begin position="450"/>
        <end position="472"/>
    </location>
</feature>
<gene>
    <name evidence="3" type="ORF">McpAg1_03110</name>
</gene>
<evidence type="ECO:0000313" key="3">
    <source>
        <dbReference type="EMBL" id="MDV0441132.1"/>
    </source>
</evidence>
<keyword evidence="4" id="KW-1185">Reference proteome</keyword>
<proteinExistence type="predicted"/>
<dbReference type="AlphaFoldDB" id="A0AAE4MBW8"/>
<dbReference type="InterPro" id="IPR026870">
    <property type="entry name" value="Zinc_ribbon_dom"/>
</dbReference>